<protein>
    <submittedName>
        <fullName evidence="1">Uncharacterized protein</fullName>
    </submittedName>
</protein>
<organism evidence="1">
    <name type="scientific">marine sediment metagenome</name>
    <dbReference type="NCBI Taxonomy" id="412755"/>
    <lineage>
        <taxon>unclassified sequences</taxon>
        <taxon>metagenomes</taxon>
        <taxon>ecological metagenomes</taxon>
    </lineage>
</organism>
<gene>
    <name evidence="1" type="ORF">LCGC14_2610350</name>
</gene>
<dbReference type="AlphaFoldDB" id="A0A0F9CYT2"/>
<comment type="caution">
    <text evidence="1">The sequence shown here is derived from an EMBL/GenBank/DDBJ whole genome shotgun (WGS) entry which is preliminary data.</text>
</comment>
<dbReference type="EMBL" id="LAZR01044298">
    <property type="protein sequence ID" value="KKL05008.1"/>
    <property type="molecule type" value="Genomic_DNA"/>
</dbReference>
<name>A0A0F9CYT2_9ZZZZ</name>
<proteinExistence type="predicted"/>
<accession>A0A0F9CYT2</accession>
<reference evidence="1" key="1">
    <citation type="journal article" date="2015" name="Nature">
        <title>Complex archaea that bridge the gap between prokaryotes and eukaryotes.</title>
        <authorList>
            <person name="Spang A."/>
            <person name="Saw J.H."/>
            <person name="Jorgensen S.L."/>
            <person name="Zaremba-Niedzwiedzka K."/>
            <person name="Martijn J."/>
            <person name="Lind A.E."/>
            <person name="van Eijk R."/>
            <person name="Schleper C."/>
            <person name="Guy L."/>
            <person name="Ettema T.J."/>
        </authorList>
    </citation>
    <scope>NUCLEOTIDE SEQUENCE</scope>
</reference>
<sequence>MKYYEIQEYEACVRSILSYWEVKEEAIDDLIKDDVYLNEMKERTMQPQKKCTQKQAKFVLEEKRNGSIRRRTFEGRVLRTINLGRK</sequence>
<evidence type="ECO:0000313" key="1">
    <source>
        <dbReference type="EMBL" id="KKL05008.1"/>
    </source>
</evidence>